<dbReference type="OrthoDB" id="72851at2759"/>
<dbReference type="AlphaFoldDB" id="M1AZ69"/>
<reference evidence="2" key="1">
    <citation type="journal article" date="2011" name="Nature">
        <title>Genome sequence and analysis of the tuber crop potato.</title>
        <authorList>
            <consortium name="The Potato Genome Sequencing Consortium"/>
        </authorList>
    </citation>
    <scope>NUCLEOTIDE SEQUENCE [LARGE SCALE GENOMIC DNA]</scope>
    <source>
        <strain evidence="2">cv. DM1-3 516 R44</strain>
    </source>
</reference>
<dbReference type="Gramene" id="PGSC0003DMT400033456">
    <property type="protein sequence ID" value="PGSC0003DMT400033456"/>
    <property type="gene ID" value="PGSC0003DMG400012852"/>
</dbReference>
<dbReference type="HOGENOM" id="CLU_3072447_0_0_1"/>
<sequence length="53" mass="6149">MRIENVVERGEVVDECISDPQQRQAFSKWTKGFTPKDHPAIIQVALAFWYLIS</sequence>
<protein>
    <submittedName>
        <fullName evidence="1">Cellulose synthase CslG</fullName>
    </submittedName>
</protein>
<name>M1AZ69_SOLTU</name>
<proteinExistence type="predicted"/>
<evidence type="ECO:0000313" key="1">
    <source>
        <dbReference type="EnsemblPlants" id="PGSC0003DMT400033456"/>
    </source>
</evidence>
<dbReference type="ExpressionAtlas" id="M1AZ69">
    <property type="expression patterns" value="baseline and differential"/>
</dbReference>
<organism evidence="1 2">
    <name type="scientific">Solanum tuberosum</name>
    <name type="common">Potato</name>
    <dbReference type="NCBI Taxonomy" id="4113"/>
    <lineage>
        <taxon>Eukaryota</taxon>
        <taxon>Viridiplantae</taxon>
        <taxon>Streptophyta</taxon>
        <taxon>Embryophyta</taxon>
        <taxon>Tracheophyta</taxon>
        <taxon>Spermatophyta</taxon>
        <taxon>Magnoliopsida</taxon>
        <taxon>eudicotyledons</taxon>
        <taxon>Gunneridae</taxon>
        <taxon>Pentapetalae</taxon>
        <taxon>asterids</taxon>
        <taxon>lamiids</taxon>
        <taxon>Solanales</taxon>
        <taxon>Solanaceae</taxon>
        <taxon>Solanoideae</taxon>
        <taxon>Solaneae</taxon>
        <taxon>Solanum</taxon>
    </lineage>
</organism>
<gene>
    <name evidence="1" type="primary">LOC102587891</name>
</gene>
<dbReference type="Proteomes" id="UP000011115">
    <property type="component" value="Unassembled WGS sequence"/>
</dbReference>
<evidence type="ECO:0000313" key="2">
    <source>
        <dbReference type="Proteomes" id="UP000011115"/>
    </source>
</evidence>
<accession>M1AZ69</accession>
<keyword evidence="2" id="KW-1185">Reference proteome</keyword>
<dbReference type="EnsemblPlants" id="PGSC0003DMT400033456">
    <property type="protein sequence ID" value="PGSC0003DMT400033456"/>
    <property type="gene ID" value="PGSC0003DMG400012852"/>
</dbReference>
<reference evidence="1" key="2">
    <citation type="submission" date="2015-06" db="UniProtKB">
        <authorList>
            <consortium name="EnsemblPlants"/>
        </authorList>
    </citation>
    <scope>IDENTIFICATION</scope>
    <source>
        <strain evidence="1">DM1-3 516 R44</strain>
    </source>
</reference>